<evidence type="ECO:0000256" key="3">
    <source>
        <dbReference type="RuleBase" id="RU003616"/>
    </source>
</evidence>
<dbReference type="CDD" id="cd06464">
    <property type="entry name" value="ACD_sHsps-like"/>
    <property type="match status" value="1"/>
</dbReference>
<feature type="domain" description="CS" evidence="6">
    <location>
        <begin position="45"/>
        <end position="152"/>
    </location>
</feature>
<organism evidence="7 8">
    <name type="scientific">Psilocybe cyanescens</name>
    <dbReference type="NCBI Taxonomy" id="93625"/>
    <lineage>
        <taxon>Eukaryota</taxon>
        <taxon>Fungi</taxon>
        <taxon>Dikarya</taxon>
        <taxon>Basidiomycota</taxon>
        <taxon>Agaricomycotina</taxon>
        <taxon>Agaricomycetes</taxon>
        <taxon>Agaricomycetidae</taxon>
        <taxon>Agaricales</taxon>
        <taxon>Agaricineae</taxon>
        <taxon>Strophariaceae</taxon>
        <taxon>Psilocybe</taxon>
    </lineage>
</organism>
<evidence type="ECO:0000313" key="7">
    <source>
        <dbReference type="EMBL" id="PPQ82601.1"/>
    </source>
</evidence>
<accession>A0A409WVV4</accession>
<dbReference type="InterPro" id="IPR008978">
    <property type="entry name" value="HSP20-like_chaperone"/>
</dbReference>
<dbReference type="FunCoup" id="A0A409WVV4">
    <property type="interactions" value="160"/>
</dbReference>
<keyword evidence="8" id="KW-1185">Reference proteome</keyword>
<protein>
    <submittedName>
        <fullName evidence="7">Uncharacterized protein</fullName>
    </submittedName>
</protein>
<name>A0A409WVV4_PSICY</name>
<feature type="domain" description="SHSP" evidence="5">
    <location>
        <begin position="41"/>
        <end position="154"/>
    </location>
</feature>
<evidence type="ECO:0000256" key="1">
    <source>
        <dbReference type="ARBA" id="ARBA00023016"/>
    </source>
</evidence>
<keyword evidence="1" id="KW-0346">Stress response</keyword>
<dbReference type="InterPro" id="IPR002068">
    <property type="entry name" value="A-crystallin/Hsp20_dom"/>
</dbReference>
<comment type="similarity">
    <text evidence="2 3">Belongs to the small heat shock protein (HSP20) family.</text>
</comment>
<evidence type="ECO:0000259" key="5">
    <source>
        <dbReference type="PROSITE" id="PS01031"/>
    </source>
</evidence>
<dbReference type="Pfam" id="PF00011">
    <property type="entry name" value="HSP20"/>
    <property type="match status" value="1"/>
</dbReference>
<dbReference type="OrthoDB" id="1431247at2759"/>
<reference evidence="7 8" key="1">
    <citation type="journal article" date="2018" name="Evol. Lett.">
        <title>Horizontal gene cluster transfer increased hallucinogenic mushroom diversity.</title>
        <authorList>
            <person name="Reynolds H.T."/>
            <person name="Vijayakumar V."/>
            <person name="Gluck-Thaler E."/>
            <person name="Korotkin H.B."/>
            <person name="Matheny P.B."/>
            <person name="Slot J.C."/>
        </authorList>
    </citation>
    <scope>NUCLEOTIDE SEQUENCE [LARGE SCALE GENOMIC DNA]</scope>
    <source>
        <strain evidence="7 8">2631</strain>
    </source>
</reference>
<feature type="region of interest" description="Disordered" evidence="4">
    <location>
        <begin position="20"/>
        <end position="54"/>
    </location>
</feature>
<feature type="compositionally biased region" description="Polar residues" evidence="4">
    <location>
        <begin position="20"/>
        <end position="31"/>
    </location>
</feature>
<dbReference type="AlphaFoldDB" id="A0A409WVV4"/>
<proteinExistence type="inferred from homology"/>
<dbReference type="PROSITE" id="PS01031">
    <property type="entry name" value="SHSP"/>
    <property type="match status" value="1"/>
</dbReference>
<dbReference type="Proteomes" id="UP000283269">
    <property type="component" value="Unassembled WGS sequence"/>
</dbReference>
<dbReference type="PANTHER" id="PTHR11527">
    <property type="entry name" value="HEAT-SHOCK PROTEIN 20 FAMILY MEMBER"/>
    <property type="match status" value="1"/>
</dbReference>
<dbReference type="InterPro" id="IPR031107">
    <property type="entry name" value="Small_HSP"/>
</dbReference>
<gene>
    <name evidence="7" type="ORF">CVT25_007115</name>
</gene>
<comment type="caution">
    <text evidence="7">The sequence shown here is derived from an EMBL/GenBank/DDBJ whole genome shotgun (WGS) entry which is preliminary data.</text>
</comment>
<evidence type="ECO:0000313" key="8">
    <source>
        <dbReference type="Proteomes" id="UP000283269"/>
    </source>
</evidence>
<dbReference type="Gene3D" id="2.60.40.790">
    <property type="match status" value="1"/>
</dbReference>
<dbReference type="STRING" id="93625.A0A409WVV4"/>
<evidence type="ECO:0000259" key="6">
    <source>
        <dbReference type="PROSITE" id="PS51203"/>
    </source>
</evidence>
<evidence type="ECO:0000256" key="2">
    <source>
        <dbReference type="PROSITE-ProRule" id="PRU00285"/>
    </source>
</evidence>
<dbReference type="InParanoid" id="A0A409WVV4"/>
<dbReference type="InterPro" id="IPR007052">
    <property type="entry name" value="CS_dom"/>
</dbReference>
<evidence type="ECO:0000256" key="4">
    <source>
        <dbReference type="SAM" id="MobiDB-lite"/>
    </source>
</evidence>
<sequence>MSIFYYEPFYDFERFLEDTSAPQTKSDGTVQRRSKDGDIDSAIPSLRPRMDLHEDSKKNLVTATFELPGLKKEDVDIQVNNNRLTISGESKLSREKKEEGYIARERRSGKFSRTLQLPQGVEENQVNASLSDGLLTVTFPKAAKEHAPKKITIN</sequence>
<dbReference type="PROSITE" id="PS51203">
    <property type="entry name" value="CS"/>
    <property type="match status" value="1"/>
</dbReference>
<dbReference type="EMBL" id="NHYD01003120">
    <property type="protein sequence ID" value="PPQ82601.1"/>
    <property type="molecule type" value="Genomic_DNA"/>
</dbReference>
<dbReference type="SUPFAM" id="SSF49764">
    <property type="entry name" value="HSP20-like chaperones"/>
    <property type="match status" value="1"/>
</dbReference>